<sequence>MTYVDYDEKVDFTEYSSFNFYATETILNPAEEDILMLLIENNLRSKGFNSSTFSKFSVDFYVEFFEVGNSAVSANDNSSFSNNVNYMSITINFSDTLTNELFWQAVVERRTTRYISKEKKFKYFRELVNEALEQYPPKEEDNSEVNGDLVNNDIYK</sequence>
<evidence type="ECO:0000313" key="4">
    <source>
        <dbReference type="Proteomes" id="UP000599179"/>
    </source>
</evidence>
<feature type="domain" description="DUF4136" evidence="2">
    <location>
        <begin position="3"/>
        <end position="137"/>
    </location>
</feature>
<gene>
    <name evidence="3" type="ORF">GCM10010832_17070</name>
</gene>
<accession>A0ABQ1SG43</accession>
<organism evidence="3 4">
    <name type="scientific">Psychroflexus planctonicus</name>
    <dbReference type="NCBI Taxonomy" id="1526575"/>
    <lineage>
        <taxon>Bacteria</taxon>
        <taxon>Pseudomonadati</taxon>
        <taxon>Bacteroidota</taxon>
        <taxon>Flavobacteriia</taxon>
        <taxon>Flavobacteriales</taxon>
        <taxon>Flavobacteriaceae</taxon>
        <taxon>Psychroflexus</taxon>
    </lineage>
</organism>
<dbReference type="Pfam" id="PF13590">
    <property type="entry name" value="DUF4136"/>
    <property type="match status" value="1"/>
</dbReference>
<name>A0ABQ1SG43_9FLAO</name>
<protein>
    <recommendedName>
        <fullName evidence="2">DUF4136 domain-containing protein</fullName>
    </recommendedName>
</protein>
<evidence type="ECO:0000256" key="1">
    <source>
        <dbReference type="SAM" id="MobiDB-lite"/>
    </source>
</evidence>
<dbReference type="InterPro" id="IPR025411">
    <property type="entry name" value="DUF4136"/>
</dbReference>
<feature type="region of interest" description="Disordered" evidence="1">
    <location>
        <begin position="137"/>
        <end position="156"/>
    </location>
</feature>
<reference evidence="4" key="1">
    <citation type="journal article" date="2019" name="Int. J. Syst. Evol. Microbiol.">
        <title>The Global Catalogue of Microorganisms (GCM) 10K type strain sequencing project: providing services to taxonomists for standard genome sequencing and annotation.</title>
        <authorList>
            <consortium name="The Broad Institute Genomics Platform"/>
            <consortium name="The Broad Institute Genome Sequencing Center for Infectious Disease"/>
            <person name="Wu L."/>
            <person name="Ma J."/>
        </authorList>
    </citation>
    <scope>NUCLEOTIDE SEQUENCE [LARGE SCALE GENOMIC DNA]</scope>
    <source>
        <strain evidence="4">CGMCC 1.12931</strain>
    </source>
</reference>
<comment type="caution">
    <text evidence="3">The sequence shown here is derived from an EMBL/GenBank/DDBJ whole genome shotgun (WGS) entry which is preliminary data.</text>
</comment>
<dbReference type="Proteomes" id="UP000599179">
    <property type="component" value="Unassembled WGS sequence"/>
</dbReference>
<keyword evidence="4" id="KW-1185">Reference proteome</keyword>
<proteinExistence type="predicted"/>
<dbReference type="EMBL" id="BMGM01000007">
    <property type="protein sequence ID" value="GGE37438.1"/>
    <property type="molecule type" value="Genomic_DNA"/>
</dbReference>
<evidence type="ECO:0000313" key="3">
    <source>
        <dbReference type="EMBL" id="GGE37438.1"/>
    </source>
</evidence>
<evidence type="ECO:0000259" key="2">
    <source>
        <dbReference type="Pfam" id="PF13590"/>
    </source>
</evidence>